<dbReference type="PRINTS" id="PR01217">
    <property type="entry name" value="PRICHEXTENSN"/>
</dbReference>
<reference evidence="4 5" key="1">
    <citation type="submission" date="2020-07" db="EMBL/GenBank/DDBJ databases">
        <title>Sequencing the genomes of 1000 actinobacteria strains.</title>
        <authorList>
            <person name="Klenk H.-P."/>
        </authorList>
    </citation>
    <scope>NUCLEOTIDE SEQUENCE [LARGE SCALE GENOMIC DNA]</scope>
    <source>
        <strain evidence="4 5">DSM 104006</strain>
    </source>
</reference>
<dbReference type="Gene3D" id="3.40.33.10">
    <property type="entry name" value="CAP"/>
    <property type="match status" value="1"/>
</dbReference>
<evidence type="ECO:0000313" key="5">
    <source>
        <dbReference type="Proteomes" id="UP000549616"/>
    </source>
</evidence>
<proteinExistence type="predicted"/>
<evidence type="ECO:0000256" key="1">
    <source>
        <dbReference type="SAM" id="MobiDB-lite"/>
    </source>
</evidence>
<dbReference type="SUPFAM" id="SSF55797">
    <property type="entry name" value="PR-1-like"/>
    <property type="match status" value="1"/>
</dbReference>
<organism evidence="4 5">
    <name type="scientific">Amycolatopsis endophytica</name>
    <dbReference type="NCBI Taxonomy" id="860233"/>
    <lineage>
        <taxon>Bacteria</taxon>
        <taxon>Bacillati</taxon>
        <taxon>Actinomycetota</taxon>
        <taxon>Actinomycetes</taxon>
        <taxon>Pseudonocardiales</taxon>
        <taxon>Pseudonocardiaceae</taxon>
        <taxon>Amycolatopsis</taxon>
    </lineage>
</organism>
<feature type="chain" id="PRO_5039107120" evidence="2">
    <location>
        <begin position="25"/>
        <end position="230"/>
    </location>
</feature>
<accession>A0A853B8Y3</accession>
<comment type="caution">
    <text evidence="4">The sequence shown here is derived from an EMBL/GenBank/DDBJ whole genome shotgun (WGS) entry which is preliminary data.</text>
</comment>
<name>A0A853B8Y3_9PSEU</name>
<dbReference type="PANTHER" id="PTHR31157:SF1">
    <property type="entry name" value="SCP DOMAIN-CONTAINING PROTEIN"/>
    <property type="match status" value="1"/>
</dbReference>
<feature type="compositionally biased region" description="Pro residues" evidence="1">
    <location>
        <begin position="50"/>
        <end position="59"/>
    </location>
</feature>
<dbReference type="Pfam" id="PF00188">
    <property type="entry name" value="CAP"/>
    <property type="match status" value="1"/>
</dbReference>
<dbReference type="AlphaFoldDB" id="A0A853B8Y3"/>
<dbReference type="InterPro" id="IPR014044">
    <property type="entry name" value="CAP_dom"/>
</dbReference>
<gene>
    <name evidence="4" type="ORF">HNR02_004578</name>
</gene>
<feature type="signal peptide" evidence="2">
    <location>
        <begin position="1"/>
        <end position="24"/>
    </location>
</feature>
<feature type="compositionally biased region" description="Low complexity" evidence="1">
    <location>
        <begin position="95"/>
        <end position="109"/>
    </location>
</feature>
<feature type="region of interest" description="Disordered" evidence="1">
    <location>
        <begin position="41"/>
        <end position="109"/>
    </location>
</feature>
<dbReference type="InterPro" id="IPR035940">
    <property type="entry name" value="CAP_sf"/>
</dbReference>
<dbReference type="RefSeq" id="WP_312861094.1">
    <property type="nucleotide sequence ID" value="NZ_JACCFK010000001.1"/>
</dbReference>
<keyword evidence="2" id="KW-0732">Signal</keyword>
<sequence>MSPRILRRRPVFVALAVLAGVALAAGAVLAFDGLPGGDEQPVHAAAVRSPAPPPVPSSTPPTTTTTPPPPPPPPPTTTTPPPPPSTTTPPPPRPGTTSKRATTTTKAGTSAAGQVLALVNQERAAAGCAALTADSRLATAARKHSDDMSARGYFSHTTPEGTSFADRITAAGYPSPGAENIAKGSTTAEQTMRMWMNSDGHRRNILNCSYHKLGVGVATSGWYWTQDFGF</sequence>
<evidence type="ECO:0000259" key="3">
    <source>
        <dbReference type="Pfam" id="PF00188"/>
    </source>
</evidence>
<dbReference type="CDD" id="cd05379">
    <property type="entry name" value="CAP_bacterial"/>
    <property type="match status" value="1"/>
</dbReference>
<feature type="compositionally biased region" description="Pro residues" evidence="1">
    <location>
        <begin position="66"/>
        <end position="94"/>
    </location>
</feature>
<keyword evidence="5" id="KW-1185">Reference proteome</keyword>
<feature type="domain" description="SCP" evidence="3">
    <location>
        <begin position="116"/>
        <end position="228"/>
    </location>
</feature>
<evidence type="ECO:0000256" key="2">
    <source>
        <dbReference type="SAM" id="SignalP"/>
    </source>
</evidence>
<protein>
    <submittedName>
        <fullName evidence="4">Uncharacterized protein YkwD</fullName>
    </submittedName>
</protein>
<dbReference type="EMBL" id="JACCFK010000001">
    <property type="protein sequence ID" value="NYI91255.1"/>
    <property type="molecule type" value="Genomic_DNA"/>
</dbReference>
<evidence type="ECO:0000313" key="4">
    <source>
        <dbReference type="EMBL" id="NYI91255.1"/>
    </source>
</evidence>
<dbReference type="Proteomes" id="UP000549616">
    <property type="component" value="Unassembled WGS sequence"/>
</dbReference>
<dbReference type="PANTHER" id="PTHR31157">
    <property type="entry name" value="SCP DOMAIN-CONTAINING PROTEIN"/>
    <property type="match status" value="1"/>
</dbReference>